<dbReference type="KEGG" id="mff:MFFC18_30030"/>
<sequence length="153" mass="17663">MGEVLVMKAKNVKPWNNPEAARWVHSSDSMRQLCRLVEGTLRLEVDSRPHEIRAAAATVIMLARKNLWSPAGREDEEILHEMDRLVGLAARRLGSVKQLFEKKMRAEPELQSDPSYRKLMESINQEIRILESRMSDSPNKLPEEPPCTWGNFW</sequence>
<evidence type="ECO:0000313" key="2">
    <source>
        <dbReference type="Proteomes" id="UP000322214"/>
    </source>
</evidence>
<dbReference type="EMBL" id="CP042912">
    <property type="protein sequence ID" value="QEG23108.1"/>
    <property type="molecule type" value="Genomic_DNA"/>
</dbReference>
<proteinExistence type="predicted"/>
<gene>
    <name evidence="1" type="ORF">MFFC18_30030</name>
</gene>
<name>A0A5B9P9U9_9BACT</name>
<accession>A0A5B9P9U9</accession>
<protein>
    <submittedName>
        <fullName evidence="1">Uncharacterized protein</fullName>
    </submittedName>
</protein>
<dbReference type="AlphaFoldDB" id="A0A5B9P9U9"/>
<dbReference type="Proteomes" id="UP000322214">
    <property type="component" value="Chromosome"/>
</dbReference>
<reference evidence="1 2" key="1">
    <citation type="submission" date="2019-08" db="EMBL/GenBank/DDBJ databases">
        <title>Deep-cultivation of Planctomycetes and their phenomic and genomic characterization uncovers novel biology.</title>
        <authorList>
            <person name="Wiegand S."/>
            <person name="Jogler M."/>
            <person name="Boedeker C."/>
            <person name="Pinto D."/>
            <person name="Vollmers J."/>
            <person name="Rivas-Marin E."/>
            <person name="Kohn T."/>
            <person name="Peeters S.H."/>
            <person name="Heuer A."/>
            <person name="Rast P."/>
            <person name="Oberbeckmann S."/>
            <person name="Bunk B."/>
            <person name="Jeske O."/>
            <person name="Meyerdierks A."/>
            <person name="Storesund J.E."/>
            <person name="Kallscheuer N."/>
            <person name="Luecker S."/>
            <person name="Lage O.M."/>
            <person name="Pohl T."/>
            <person name="Merkel B.J."/>
            <person name="Hornburger P."/>
            <person name="Mueller R.-W."/>
            <person name="Bruemmer F."/>
            <person name="Labrenz M."/>
            <person name="Spormann A.M."/>
            <person name="Op den Camp H."/>
            <person name="Overmann J."/>
            <person name="Amann R."/>
            <person name="Jetten M.S.M."/>
            <person name="Mascher T."/>
            <person name="Medema M.H."/>
            <person name="Devos D.P."/>
            <person name="Kaster A.-K."/>
            <person name="Ovreas L."/>
            <person name="Rohde M."/>
            <person name="Galperin M.Y."/>
            <person name="Jogler C."/>
        </authorList>
    </citation>
    <scope>NUCLEOTIDE SEQUENCE [LARGE SCALE GENOMIC DNA]</scope>
    <source>
        <strain evidence="1 2">FC18</strain>
    </source>
</reference>
<dbReference type="STRING" id="980251.GCA_001642875_03956"/>
<organism evidence="1 2">
    <name type="scientific">Mariniblastus fucicola</name>
    <dbReference type="NCBI Taxonomy" id="980251"/>
    <lineage>
        <taxon>Bacteria</taxon>
        <taxon>Pseudomonadati</taxon>
        <taxon>Planctomycetota</taxon>
        <taxon>Planctomycetia</taxon>
        <taxon>Pirellulales</taxon>
        <taxon>Pirellulaceae</taxon>
        <taxon>Mariniblastus</taxon>
    </lineage>
</organism>
<evidence type="ECO:0000313" key="1">
    <source>
        <dbReference type="EMBL" id="QEG23108.1"/>
    </source>
</evidence>
<keyword evidence="2" id="KW-1185">Reference proteome</keyword>